<dbReference type="Proteomes" id="UP000324760">
    <property type="component" value="Chromosome"/>
</dbReference>
<dbReference type="OrthoDB" id="9809746at2"/>
<dbReference type="AlphaFoldDB" id="A0A5P1RDQ9"/>
<dbReference type="GO" id="GO:0016491">
    <property type="term" value="F:oxidoreductase activity"/>
    <property type="evidence" value="ECO:0007669"/>
    <property type="project" value="InterPro"/>
</dbReference>
<evidence type="ECO:0000313" key="2">
    <source>
        <dbReference type="EMBL" id="QEQ97768.1"/>
    </source>
</evidence>
<name>A0A5P1RDQ9_9GAMM</name>
<dbReference type="Gene3D" id="3.40.30.10">
    <property type="entry name" value="Glutaredoxin"/>
    <property type="match status" value="1"/>
</dbReference>
<dbReference type="KEGG" id="ncu:F0U83_14145"/>
<accession>A0A5P1RDQ9</accession>
<dbReference type="PROSITE" id="PS51352">
    <property type="entry name" value="THIOREDOXIN_2"/>
    <property type="match status" value="1"/>
</dbReference>
<proteinExistence type="predicted"/>
<dbReference type="Pfam" id="PF00578">
    <property type="entry name" value="AhpC-TSA"/>
    <property type="match status" value="1"/>
</dbReference>
<feature type="domain" description="Thioredoxin" evidence="1">
    <location>
        <begin position="4"/>
        <end position="166"/>
    </location>
</feature>
<gene>
    <name evidence="2" type="ORF">F0U83_14145</name>
</gene>
<dbReference type="RefSeq" id="WP_138987883.1">
    <property type="nucleotide sequence ID" value="NZ_CP043869.1"/>
</dbReference>
<reference evidence="2 3" key="1">
    <citation type="journal article" date="2019" name="Biochem. Eng. J.">
        <title>Metabolic engineering of the marine bacteria Neptunomonas concharum for the production of acetoin and meso-2,3-butanediol from acetate.</title>
        <authorList>
            <person name="Li W."/>
            <person name="Pu N."/>
            <person name="Liu C.-X."/>
            <person name="Yuan Q.-P."/>
            <person name="Li Z.-J."/>
        </authorList>
    </citation>
    <scope>NUCLEOTIDE SEQUENCE [LARGE SCALE GENOMIC DNA]</scope>
    <source>
        <strain evidence="2 3">JCM17730</strain>
    </source>
</reference>
<dbReference type="EMBL" id="CP043869">
    <property type="protein sequence ID" value="QEQ97768.1"/>
    <property type="molecule type" value="Genomic_DNA"/>
</dbReference>
<dbReference type="InterPro" id="IPR000866">
    <property type="entry name" value="AhpC/TSA"/>
</dbReference>
<dbReference type="InterPro" id="IPR013766">
    <property type="entry name" value="Thioredoxin_domain"/>
</dbReference>
<organism evidence="2 3">
    <name type="scientific">Neptunomonas concharum</name>
    <dbReference type="NCBI Taxonomy" id="1031538"/>
    <lineage>
        <taxon>Bacteria</taxon>
        <taxon>Pseudomonadati</taxon>
        <taxon>Pseudomonadota</taxon>
        <taxon>Gammaproteobacteria</taxon>
        <taxon>Oceanospirillales</taxon>
        <taxon>Oceanospirillaceae</taxon>
        <taxon>Neptunomonas</taxon>
    </lineage>
</organism>
<dbReference type="GO" id="GO:0016209">
    <property type="term" value="F:antioxidant activity"/>
    <property type="evidence" value="ECO:0007669"/>
    <property type="project" value="InterPro"/>
</dbReference>
<dbReference type="SUPFAM" id="SSF52833">
    <property type="entry name" value="Thioredoxin-like"/>
    <property type="match status" value="1"/>
</dbReference>
<evidence type="ECO:0000259" key="1">
    <source>
        <dbReference type="PROSITE" id="PS51352"/>
    </source>
</evidence>
<sequence length="176" mass="20101">MKPLIPRQAVSDLTIETLSGSWSLHDQNPTHFTLLAFYRGYHCPICKSYIQELNRVFKEFEQKGISVIAISSDSKERAHLAQTEWAIDQLEIGHSLTKEQAQYWGLFRSTGRGLTSIGVEEPENFSEPGLFLIQPDKTLYWSQVSTMPFARPHFKEILGAIDFVLKNNYPARGELI</sequence>
<dbReference type="InterPro" id="IPR036249">
    <property type="entry name" value="Thioredoxin-like_sf"/>
</dbReference>
<evidence type="ECO:0000313" key="3">
    <source>
        <dbReference type="Proteomes" id="UP000324760"/>
    </source>
</evidence>
<keyword evidence="3" id="KW-1185">Reference proteome</keyword>
<dbReference type="CDD" id="cd02970">
    <property type="entry name" value="PRX_like2"/>
    <property type="match status" value="1"/>
</dbReference>
<protein>
    <submittedName>
        <fullName evidence="2">AhpC/TSA family protein</fullName>
    </submittedName>
</protein>